<sequence length="331" mass="35913">MTSYNATRALDALLEAHRASPPSFTVKLYPDYWLLNNGGKCLYNNQMASLLDDIRAQRIPVDFLELFDSAKLPFYDGCMIVELQDFRPQKASEAQLAEPQTSRVVLAPNPETLWADLCLLNQRAGHTLTARDALEIEARILVTTAPPLCLDPDPHLARIANHTARASIPTTPLSLKRKAAVMEQEDGEVEKTRRTKFAQYMNPKYARPAATAPSYRVLNALERWRIYQAQTAATSSATPQTVPTVASGGLYPPGAGNAPPTAVQHILPVYPQPSAPATAVPSVPSQSSTPAPTVNGQTAQDIRRATASATPAPHLQPPYVAQVAVPTPPRN</sequence>
<dbReference type="InterPro" id="IPR046468">
    <property type="entry name" value="Spt20-like_SEP"/>
</dbReference>
<dbReference type="Pfam" id="PF12090">
    <property type="entry name" value="Spt20_SEP"/>
    <property type="match status" value="1"/>
</dbReference>
<feature type="region of interest" description="Disordered" evidence="1">
    <location>
        <begin position="276"/>
        <end position="331"/>
    </location>
</feature>
<dbReference type="OrthoDB" id="1932706at2759"/>
<feature type="domain" description="Spt20-like SEP" evidence="2">
    <location>
        <begin position="20"/>
        <end position="161"/>
    </location>
</feature>
<feature type="non-terminal residue" evidence="3">
    <location>
        <position position="331"/>
    </location>
</feature>
<dbReference type="STRING" id="742152.A0A2H3JQN1"/>
<feature type="compositionally biased region" description="Low complexity" evidence="1">
    <location>
        <begin position="231"/>
        <end position="245"/>
    </location>
</feature>
<evidence type="ECO:0000259" key="2">
    <source>
        <dbReference type="Pfam" id="PF12090"/>
    </source>
</evidence>
<evidence type="ECO:0000313" key="4">
    <source>
        <dbReference type="Proteomes" id="UP000218811"/>
    </source>
</evidence>
<dbReference type="InterPro" id="IPR021950">
    <property type="entry name" value="Spt20"/>
</dbReference>
<proteinExistence type="predicted"/>
<dbReference type="OMA" id="HANDVGR"/>
<dbReference type="AlphaFoldDB" id="A0A2H3JQN1"/>
<organism evidence="3 4">
    <name type="scientific">Wolfiporia cocos (strain MD-104)</name>
    <name type="common">Brown rot fungus</name>
    <dbReference type="NCBI Taxonomy" id="742152"/>
    <lineage>
        <taxon>Eukaryota</taxon>
        <taxon>Fungi</taxon>
        <taxon>Dikarya</taxon>
        <taxon>Basidiomycota</taxon>
        <taxon>Agaricomycotina</taxon>
        <taxon>Agaricomycetes</taxon>
        <taxon>Polyporales</taxon>
        <taxon>Phaeolaceae</taxon>
        <taxon>Wolfiporia</taxon>
    </lineage>
</organism>
<keyword evidence="4" id="KW-1185">Reference proteome</keyword>
<accession>A0A2H3JQN1</accession>
<gene>
    <name evidence="3" type="ORF">WOLCODRAFT_133250</name>
</gene>
<feature type="compositionally biased region" description="Low complexity" evidence="1">
    <location>
        <begin position="276"/>
        <end position="294"/>
    </location>
</feature>
<dbReference type="GO" id="GO:0006357">
    <property type="term" value="P:regulation of transcription by RNA polymerase II"/>
    <property type="evidence" value="ECO:0007669"/>
    <property type="project" value="TreeGrafter"/>
</dbReference>
<dbReference type="EMBL" id="KB468157">
    <property type="protein sequence ID" value="PCH44446.1"/>
    <property type="molecule type" value="Genomic_DNA"/>
</dbReference>
<name>A0A2H3JQN1_WOLCO</name>
<dbReference type="Proteomes" id="UP000218811">
    <property type="component" value="Unassembled WGS sequence"/>
</dbReference>
<evidence type="ECO:0000313" key="3">
    <source>
        <dbReference type="EMBL" id="PCH44446.1"/>
    </source>
</evidence>
<dbReference type="GO" id="GO:0000124">
    <property type="term" value="C:SAGA complex"/>
    <property type="evidence" value="ECO:0007669"/>
    <property type="project" value="InterPro"/>
</dbReference>
<reference evidence="3 4" key="1">
    <citation type="journal article" date="2012" name="Science">
        <title>The Paleozoic origin of enzymatic lignin decomposition reconstructed from 31 fungal genomes.</title>
        <authorList>
            <person name="Floudas D."/>
            <person name="Binder M."/>
            <person name="Riley R."/>
            <person name="Barry K."/>
            <person name="Blanchette R.A."/>
            <person name="Henrissat B."/>
            <person name="Martinez A.T."/>
            <person name="Otillar R."/>
            <person name="Spatafora J.W."/>
            <person name="Yadav J.S."/>
            <person name="Aerts A."/>
            <person name="Benoit I."/>
            <person name="Boyd A."/>
            <person name="Carlson A."/>
            <person name="Copeland A."/>
            <person name="Coutinho P.M."/>
            <person name="de Vries R.P."/>
            <person name="Ferreira P."/>
            <person name="Findley K."/>
            <person name="Foster B."/>
            <person name="Gaskell J."/>
            <person name="Glotzer D."/>
            <person name="Gorecki P."/>
            <person name="Heitman J."/>
            <person name="Hesse C."/>
            <person name="Hori C."/>
            <person name="Igarashi K."/>
            <person name="Jurgens J.A."/>
            <person name="Kallen N."/>
            <person name="Kersten P."/>
            <person name="Kohler A."/>
            <person name="Kuees U."/>
            <person name="Kumar T.K.A."/>
            <person name="Kuo A."/>
            <person name="LaButti K."/>
            <person name="Larrondo L.F."/>
            <person name="Lindquist E."/>
            <person name="Ling A."/>
            <person name="Lombard V."/>
            <person name="Lucas S."/>
            <person name="Lundell T."/>
            <person name="Martin R."/>
            <person name="McLaughlin D.J."/>
            <person name="Morgenstern I."/>
            <person name="Morin E."/>
            <person name="Murat C."/>
            <person name="Nagy L.G."/>
            <person name="Nolan M."/>
            <person name="Ohm R.A."/>
            <person name="Patyshakuliyeva A."/>
            <person name="Rokas A."/>
            <person name="Ruiz-Duenas F.J."/>
            <person name="Sabat G."/>
            <person name="Salamov A."/>
            <person name="Samejima M."/>
            <person name="Schmutz J."/>
            <person name="Slot J.C."/>
            <person name="St John F."/>
            <person name="Stenlid J."/>
            <person name="Sun H."/>
            <person name="Sun S."/>
            <person name="Syed K."/>
            <person name="Tsang A."/>
            <person name="Wiebenga A."/>
            <person name="Young D."/>
            <person name="Pisabarro A."/>
            <person name="Eastwood D.C."/>
            <person name="Martin F."/>
            <person name="Cullen D."/>
            <person name="Grigoriev I.V."/>
            <person name="Hibbett D.S."/>
        </authorList>
    </citation>
    <scope>NUCLEOTIDE SEQUENCE [LARGE SCALE GENOMIC DNA]</scope>
    <source>
        <strain evidence="3 4">MD-104</strain>
    </source>
</reference>
<evidence type="ECO:0000256" key="1">
    <source>
        <dbReference type="SAM" id="MobiDB-lite"/>
    </source>
</evidence>
<dbReference type="GO" id="GO:0003712">
    <property type="term" value="F:transcription coregulator activity"/>
    <property type="evidence" value="ECO:0007669"/>
    <property type="project" value="InterPro"/>
</dbReference>
<feature type="region of interest" description="Disordered" evidence="1">
    <location>
        <begin position="231"/>
        <end position="259"/>
    </location>
</feature>
<dbReference type="PANTHER" id="PTHR13526:SF8">
    <property type="entry name" value="TRANSCRIPTION FACTOR SPT20 HOMOLOG"/>
    <property type="match status" value="1"/>
</dbReference>
<protein>
    <recommendedName>
        <fullName evidence="2">Spt20-like SEP domain-containing protein</fullName>
    </recommendedName>
</protein>
<dbReference type="PANTHER" id="PTHR13526">
    <property type="entry name" value="TRANSCRIPTION FACTOR SPT20 HOMOLOG"/>
    <property type="match status" value="1"/>
</dbReference>